<evidence type="ECO:0000256" key="11">
    <source>
        <dbReference type="ARBA" id="ARBA00023002"/>
    </source>
</evidence>
<proteinExistence type="inferred from homology"/>
<evidence type="ECO:0000256" key="6">
    <source>
        <dbReference type="ARBA" id="ARBA00022692"/>
    </source>
</evidence>
<keyword evidence="13 15" id="KW-0472">Membrane</keyword>
<sequence length="312" mass="34776">MVAITISGANGRAPSIAKKSFPLTIEVGPEDTVETIKKKVATKCPKLYTSRQKLALKGAKAALTDELTVKDIGLASGGELDIKDLGPQLGWRFVYFVEYLGPLLIHPLFYYLPQYIYGKAFEHSELQKYAYGMIMAHFVKREFETLFIHRFSHGTMPARNILKNSGHYHILSGLLLAGDLYRPGYGAAASSMKNTIMSNPTFLNACLGAFTFFEISNLHTHLTQRNLRPAGTKTRAIPRGYGFNLVSCANYFFEICAWTVVLVMTRSAACALFLGAGGFQMAVWAAKKHKNYKKEFGKDYPKGRKAMIPFIF</sequence>
<comment type="pathway">
    <text evidence="2">Lipid metabolism; fatty acid biosynthesis.</text>
</comment>
<evidence type="ECO:0000256" key="9">
    <source>
        <dbReference type="ARBA" id="ARBA00022857"/>
    </source>
</evidence>
<dbReference type="InterPro" id="IPR049127">
    <property type="entry name" value="TECR-like_N"/>
</dbReference>
<dbReference type="AlphaFoldDB" id="A0A0D7BGA5"/>
<evidence type="ECO:0000256" key="7">
    <source>
        <dbReference type="ARBA" id="ARBA00022824"/>
    </source>
</evidence>
<gene>
    <name evidence="17" type="ORF">CYLTODRAFT_372490</name>
</gene>
<dbReference type="GO" id="GO:0005789">
    <property type="term" value="C:endoplasmic reticulum membrane"/>
    <property type="evidence" value="ECO:0007669"/>
    <property type="project" value="UniProtKB-SubCell"/>
</dbReference>
<evidence type="ECO:0000256" key="5">
    <source>
        <dbReference type="ARBA" id="ARBA00022516"/>
    </source>
</evidence>
<evidence type="ECO:0000256" key="12">
    <source>
        <dbReference type="ARBA" id="ARBA00023098"/>
    </source>
</evidence>
<dbReference type="GO" id="GO:0102758">
    <property type="term" value="F:very-long-chain enoyl-CoA reductase activity"/>
    <property type="evidence" value="ECO:0007669"/>
    <property type="project" value="UniProtKB-EC"/>
</dbReference>
<evidence type="ECO:0000259" key="16">
    <source>
        <dbReference type="PROSITE" id="PS50053"/>
    </source>
</evidence>
<reference evidence="17 18" key="1">
    <citation type="journal article" date="2015" name="Fungal Genet. Biol.">
        <title>Evolution of novel wood decay mechanisms in Agaricales revealed by the genome sequences of Fistulina hepatica and Cylindrobasidium torrendii.</title>
        <authorList>
            <person name="Floudas D."/>
            <person name="Held B.W."/>
            <person name="Riley R."/>
            <person name="Nagy L.G."/>
            <person name="Koehler G."/>
            <person name="Ransdell A.S."/>
            <person name="Younus H."/>
            <person name="Chow J."/>
            <person name="Chiniquy J."/>
            <person name="Lipzen A."/>
            <person name="Tritt A."/>
            <person name="Sun H."/>
            <person name="Haridas S."/>
            <person name="LaButti K."/>
            <person name="Ohm R.A."/>
            <person name="Kues U."/>
            <person name="Blanchette R.A."/>
            <person name="Grigoriev I.V."/>
            <person name="Minto R.E."/>
            <person name="Hibbett D.S."/>
        </authorList>
    </citation>
    <scope>NUCLEOTIDE SEQUENCE [LARGE SCALE GENOMIC DNA]</scope>
    <source>
        <strain evidence="17 18">FP15055 ss-10</strain>
    </source>
</reference>
<dbReference type="PANTHER" id="PTHR10556:SF28">
    <property type="entry name" value="VERY-LONG-CHAIN ENOYL-COA REDUCTASE"/>
    <property type="match status" value="1"/>
</dbReference>
<keyword evidence="14" id="KW-0275">Fatty acid biosynthesis</keyword>
<evidence type="ECO:0000256" key="8">
    <source>
        <dbReference type="ARBA" id="ARBA00022832"/>
    </source>
</evidence>
<evidence type="ECO:0000256" key="2">
    <source>
        <dbReference type="ARBA" id="ARBA00005194"/>
    </source>
</evidence>
<feature type="transmembrane region" description="Helical" evidence="15">
    <location>
        <begin position="266"/>
        <end position="286"/>
    </location>
</feature>
<dbReference type="OrthoDB" id="540503at2759"/>
<keyword evidence="5" id="KW-0444">Lipid biosynthesis</keyword>
<evidence type="ECO:0000256" key="10">
    <source>
        <dbReference type="ARBA" id="ARBA00022989"/>
    </source>
</evidence>
<keyword evidence="11" id="KW-0560">Oxidoreductase</keyword>
<dbReference type="InterPro" id="IPR029071">
    <property type="entry name" value="Ubiquitin-like_domsf"/>
</dbReference>
<dbReference type="SUPFAM" id="SSF54236">
    <property type="entry name" value="Ubiquitin-like"/>
    <property type="match status" value="1"/>
</dbReference>
<evidence type="ECO:0000256" key="14">
    <source>
        <dbReference type="ARBA" id="ARBA00023160"/>
    </source>
</evidence>
<evidence type="ECO:0000313" key="18">
    <source>
        <dbReference type="Proteomes" id="UP000054007"/>
    </source>
</evidence>
<dbReference type="GO" id="GO:0042761">
    <property type="term" value="P:very long-chain fatty acid biosynthetic process"/>
    <property type="evidence" value="ECO:0007669"/>
    <property type="project" value="TreeGrafter"/>
</dbReference>
<evidence type="ECO:0000256" key="4">
    <source>
        <dbReference type="ARBA" id="ARBA00012530"/>
    </source>
</evidence>
<keyword evidence="18" id="KW-1185">Reference proteome</keyword>
<evidence type="ECO:0000256" key="1">
    <source>
        <dbReference type="ARBA" id="ARBA00004477"/>
    </source>
</evidence>
<evidence type="ECO:0000256" key="13">
    <source>
        <dbReference type="ARBA" id="ARBA00023136"/>
    </source>
</evidence>
<keyword evidence="7" id="KW-0256">Endoplasmic reticulum</keyword>
<accession>A0A0D7BGA5</accession>
<evidence type="ECO:0000313" key="17">
    <source>
        <dbReference type="EMBL" id="KIY69522.1"/>
    </source>
</evidence>
<dbReference type="PROSITE" id="PS50244">
    <property type="entry name" value="S5A_REDUCTASE"/>
    <property type="match status" value="1"/>
</dbReference>
<dbReference type="Proteomes" id="UP000054007">
    <property type="component" value="Unassembled WGS sequence"/>
</dbReference>
<comment type="subcellular location">
    <subcellularLocation>
        <location evidence="1">Endoplasmic reticulum membrane</location>
        <topology evidence="1">Multi-pass membrane protein</topology>
    </subcellularLocation>
</comment>
<comment type="similarity">
    <text evidence="3">Belongs to the steroid 5-alpha reductase family.</text>
</comment>
<keyword evidence="8" id="KW-0276">Fatty acid metabolism</keyword>
<keyword evidence="12" id="KW-0443">Lipid metabolism</keyword>
<keyword evidence="9" id="KW-0521">NADP</keyword>
<feature type="domain" description="Ubiquitin-like" evidence="16">
    <location>
        <begin position="2"/>
        <end position="82"/>
    </location>
</feature>
<organism evidence="17 18">
    <name type="scientific">Cylindrobasidium torrendii FP15055 ss-10</name>
    <dbReference type="NCBI Taxonomy" id="1314674"/>
    <lineage>
        <taxon>Eukaryota</taxon>
        <taxon>Fungi</taxon>
        <taxon>Dikarya</taxon>
        <taxon>Basidiomycota</taxon>
        <taxon>Agaricomycotina</taxon>
        <taxon>Agaricomycetes</taxon>
        <taxon>Agaricomycetidae</taxon>
        <taxon>Agaricales</taxon>
        <taxon>Marasmiineae</taxon>
        <taxon>Physalacriaceae</taxon>
        <taxon>Cylindrobasidium</taxon>
    </lineage>
</organism>
<dbReference type="EMBL" id="KN880482">
    <property type="protein sequence ID" value="KIY69522.1"/>
    <property type="molecule type" value="Genomic_DNA"/>
</dbReference>
<protein>
    <recommendedName>
        <fullName evidence="4">very-long-chain enoyl-CoA reductase</fullName>
        <ecNumber evidence="4">1.3.1.93</ecNumber>
    </recommendedName>
</protein>
<evidence type="ECO:0000256" key="15">
    <source>
        <dbReference type="SAM" id="Phobius"/>
    </source>
</evidence>
<dbReference type="Pfam" id="PF02544">
    <property type="entry name" value="Steroid_dh"/>
    <property type="match status" value="1"/>
</dbReference>
<keyword evidence="10 15" id="KW-1133">Transmembrane helix</keyword>
<dbReference type="InterPro" id="IPR001104">
    <property type="entry name" value="3-oxo-5_a-steroid_4-DH_C"/>
</dbReference>
<evidence type="ECO:0000256" key="3">
    <source>
        <dbReference type="ARBA" id="ARBA00007742"/>
    </source>
</evidence>
<feature type="transmembrane region" description="Helical" evidence="15">
    <location>
        <begin position="241"/>
        <end position="260"/>
    </location>
</feature>
<dbReference type="PROSITE" id="PS50053">
    <property type="entry name" value="UBIQUITIN_2"/>
    <property type="match status" value="1"/>
</dbReference>
<dbReference type="InterPro" id="IPR039357">
    <property type="entry name" value="SRD5A/TECR"/>
</dbReference>
<dbReference type="Pfam" id="PF21696">
    <property type="entry name" value="TECR_N"/>
    <property type="match status" value="1"/>
</dbReference>
<keyword evidence="6 15" id="KW-0812">Transmembrane</keyword>
<dbReference type="InterPro" id="IPR000626">
    <property type="entry name" value="Ubiquitin-like_dom"/>
</dbReference>
<dbReference type="PANTHER" id="PTHR10556">
    <property type="entry name" value="3-OXO-5-ALPHA-STEROID 4-DEHYDROGENASE"/>
    <property type="match status" value="1"/>
</dbReference>
<dbReference type="Gene3D" id="3.10.20.90">
    <property type="entry name" value="Phosphatidylinositol 3-kinase Catalytic Subunit, Chain A, domain 1"/>
    <property type="match status" value="1"/>
</dbReference>
<name>A0A0D7BGA5_9AGAR</name>
<dbReference type="EC" id="1.3.1.93" evidence="4"/>
<dbReference type="STRING" id="1314674.A0A0D7BGA5"/>